<dbReference type="EMBL" id="JAPVEB010000001">
    <property type="protein sequence ID" value="KAJ5282401.1"/>
    <property type="molecule type" value="Genomic_DNA"/>
</dbReference>
<sequence length="150" mass="15443">MARFSLSFISIFLVLAVFALSMPTKRDGQAPSHGLSLDGTIKDLMHATKLMDGLDNKDSNEKENHEEQQKANKQEAQEQEANVSAKVAGKTGAVSKPTASATPTKKLSSGNFVTPTATPTNKPTSQPNALGSLPIVGGLLGGAGGGLGGL</sequence>
<reference evidence="4" key="1">
    <citation type="journal article" date="2014" name="Genome Announc.">
        <title>Complete sequencing and chromosome-scale genome assembly of the industrial progenitor strain P2niaD18 from the penicillin producer Penicillium chrysogenum.</title>
        <authorList>
            <person name="Specht T."/>
            <person name="Dahlmann T.A."/>
            <person name="Zadra I."/>
            <person name="Kurnsteiner H."/>
            <person name="Kuck U."/>
        </authorList>
    </citation>
    <scope>NUCLEOTIDE SEQUENCE [LARGE SCALE GENOMIC DNA]</scope>
    <source>
        <strain evidence="4">P2niaD18</strain>
    </source>
</reference>
<dbReference type="AlphaFoldDB" id="A0A167VUM0"/>
<evidence type="ECO:0000313" key="4">
    <source>
        <dbReference type="EMBL" id="KZN90914.1"/>
    </source>
</evidence>
<feature type="compositionally biased region" description="Polar residues" evidence="1">
    <location>
        <begin position="97"/>
        <end position="129"/>
    </location>
</feature>
<evidence type="ECO:0000313" key="5">
    <source>
        <dbReference type="Proteomes" id="UP001220256"/>
    </source>
</evidence>
<feature type="compositionally biased region" description="Basic and acidic residues" evidence="1">
    <location>
        <begin position="52"/>
        <end position="76"/>
    </location>
</feature>
<dbReference type="Proteomes" id="UP000076449">
    <property type="component" value="Chromosome I"/>
</dbReference>
<reference evidence="3 5" key="3">
    <citation type="journal article" date="2023" name="IMA Fungus">
        <title>Comparative genomic study of the Penicillium genus elucidates a diverse pangenome and 15 lateral gene transfer events.</title>
        <authorList>
            <person name="Petersen C."/>
            <person name="Sorensen T."/>
            <person name="Nielsen M.R."/>
            <person name="Sondergaard T.E."/>
            <person name="Sorensen J.L."/>
            <person name="Fitzpatrick D.A."/>
            <person name="Frisvad J.C."/>
            <person name="Nielsen K.L."/>
        </authorList>
    </citation>
    <scope>NUCLEOTIDE SEQUENCE [LARGE SCALE GENOMIC DNA]</scope>
    <source>
        <strain evidence="3 5">IBT 3361</strain>
    </source>
</reference>
<gene>
    <name evidence="4" type="ORF">EN45_010370</name>
    <name evidence="3" type="ORF">N7505_000381</name>
</gene>
<evidence type="ECO:0000256" key="1">
    <source>
        <dbReference type="SAM" id="MobiDB-lite"/>
    </source>
</evidence>
<organism evidence="4">
    <name type="scientific">Penicillium chrysogenum</name>
    <name type="common">Penicillium notatum</name>
    <dbReference type="NCBI Taxonomy" id="5076"/>
    <lineage>
        <taxon>Eukaryota</taxon>
        <taxon>Fungi</taxon>
        <taxon>Dikarya</taxon>
        <taxon>Ascomycota</taxon>
        <taxon>Pezizomycotina</taxon>
        <taxon>Eurotiomycetes</taxon>
        <taxon>Eurotiomycetidae</taxon>
        <taxon>Eurotiales</taxon>
        <taxon>Aspergillaceae</taxon>
        <taxon>Penicillium</taxon>
        <taxon>Penicillium chrysogenum species complex</taxon>
    </lineage>
</organism>
<reference evidence="3" key="2">
    <citation type="submission" date="2022-12" db="EMBL/GenBank/DDBJ databases">
        <authorList>
            <person name="Petersen C."/>
        </authorList>
    </citation>
    <scope>NUCLEOTIDE SEQUENCE</scope>
    <source>
        <strain evidence="3">IBT 3361</strain>
    </source>
</reference>
<name>A0A167VUM0_PENCH</name>
<evidence type="ECO:0000313" key="3">
    <source>
        <dbReference type="EMBL" id="KAJ5282401.1"/>
    </source>
</evidence>
<keyword evidence="2" id="KW-0732">Signal</keyword>
<dbReference type="OMA" id="HVVNDNP"/>
<feature type="chain" id="PRO_5007893666" evidence="2">
    <location>
        <begin position="22"/>
        <end position="150"/>
    </location>
</feature>
<dbReference type="EMBL" id="CM002798">
    <property type="protein sequence ID" value="KZN90914.1"/>
    <property type="molecule type" value="Genomic_DNA"/>
</dbReference>
<feature type="signal peptide" evidence="2">
    <location>
        <begin position="1"/>
        <end position="21"/>
    </location>
</feature>
<dbReference type="Proteomes" id="UP001220256">
    <property type="component" value="Unassembled WGS sequence"/>
</dbReference>
<evidence type="ECO:0000256" key="2">
    <source>
        <dbReference type="SAM" id="SignalP"/>
    </source>
</evidence>
<protein>
    <submittedName>
        <fullName evidence="4">Uncharacterized protein</fullName>
    </submittedName>
</protein>
<accession>A0A167VUM0</accession>
<proteinExistence type="predicted"/>
<feature type="region of interest" description="Disordered" evidence="1">
    <location>
        <begin position="50"/>
        <end position="129"/>
    </location>
</feature>
<keyword evidence="5" id="KW-1185">Reference proteome</keyword>
<dbReference type="PhylomeDB" id="A0A167VUM0"/>